<name>A0A1X4NQJ8_9RHOB</name>
<feature type="transmembrane region" description="Helical" evidence="6">
    <location>
        <begin position="75"/>
        <end position="93"/>
    </location>
</feature>
<evidence type="ECO:0000256" key="5">
    <source>
        <dbReference type="ARBA" id="ARBA00023136"/>
    </source>
</evidence>
<feature type="transmembrane region" description="Helical" evidence="6">
    <location>
        <begin position="210"/>
        <end position="229"/>
    </location>
</feature>
<dbReference type="PANTHER" id="PTHR22911">
    <property type="entry name" value="ACYL-MALONYL CONDENSING ENZYME-RELATED"/>
    <property type="match status" value="1"/>
</dbReference>
<dbReference type="RefSeq" id="WP_085634859.1">
    <property type="nucleotide sequence ID" value="NZ_JFKC01000001.1"/>
</dbReference>
<dbReference type="Pfam" id="PF00892">
    <property type="entry name" value="EamA"/>
    <property type="match status" value="2"/>
</dbReference>
<dbReference type="InterPro" id="IPR000620">
    <property type="entry name" value="EamA_dom"/>
</dbReference>
<evidence type="ECO:0000313" key="9">
    <source>
        <dbReference type="Proteomes" id="UP000193926"/>
    </source>
</evidence>
<comment type="similarity">
    <text evidence="2">Belongs to the drug/metabolite transporter (DMT) superfamily. 10 TMS drug/metabolite exporter (DME) (TC 2.A.7.3) family.</text>
</comment>
<feature type="domain" description="EamA" evidence="7">
    <location>
        <begin position="153"/>
        <end position="283"/>
    </location>
</feature>
<feature type="transmembrane region" description="Helical" evidence="6">
    <location>
        <begin position="99"/>
        <end position="116"/>
    </location>
</feature>
<dbReference type="InterPro" id="IPR037185">
    <property type="entry name" value="EmrE-like"/>
</dbReference>
<feature type="transmembrane region" description="Helical" evidence="6">
    <location>
        <begin position="266"/>
        <end position="284"/>
    </location>
</feature>
<feature type="domain" description="EamA" evidence="7">
    <location>
        <begin position="5"/>
        <end position="138"/>
    </location>
</feature>
<feature type="transmembrane region" description="Helical" evidence="6">
    <location>
        <begin position="241"/>
        <end position="260"/>
    </location>
</feature>
<feature type="transmembrane region" description="Helical" evidence="6">
    <location>
        <begin position="151"/>
        <end position="172"/>
    </location>
</feature>
<feature type="transmembrane region" description="Helical" evidence="6">
    <location>
        <begin position="36"/>
        <end position="54"/>
    </location>
</feature>
<protein>
    <submittedName>
        <fullName evidence="8">Membrane protein</fullName>
    </submittedName>
</protein>
<accession>A0A1X4NQJ8</accession>
<evidence type="ECO:0000313" key="8">
    <source>
        <dbReference type="EMBL" id="OSQ53200.1"/>
    </source>
</evidence>
<keyword evidence="9" id="KW-1185">Reference proteome</keyword>
<keyword evidence="3 6" id="KW-0812">Transmembrane</keyword>
<evidence type="ECO:0000256" key="2">
    <source>
        <dbReference type="ARBA" id="ARBA00009853"/>
    </source>
</evidence>
<gene>
    <name evidence="8" type="ORF">MGEO_01160</name>
</gene>
<feature type="transmembrane region" description="Helical" evidence="6">
    <location>
        <begin position="184"/>
        <end position="204"/>
    </location>
</feature>
<evidence type="ECO:0000259" key="7">
    <source>
        <dbReference type="Pfam" id="PF00892"/>
    </source>
</evidence>
<organism evidence="8 9">
    <name type="scientific">Marivita geojedonensis</name>
    <dbReference type="NCBI Taxonomy" id="1123756"/>
    <lineage>
        <taxon>Bacteria</taxon>
        <taxon>Pseudomonadati</taxon>
        <taxon>Pseudomonadota</taxon>
        <taxon>Alphaproteobacteria</taxon>
        <taxon>Rhodobacterales</taxon>
        <taxon>Roseobacteraceae</taxon>
        <taxon>Marivita</taxon>
    </lineage>
</organism>
<dbReference type="OrthoDB" id="8478503at2"/>
<evidence type="ECO:0000256" key="3">
    <source>
        <dbReference type="ARBA" id="ARBA00022692"/>
    </source>
</evidence>
<evidence type="ECO:0000256" key="4">
    <source>
        <dbReference type="ARBA" id="ARBA00022989"/>
    </source>
</evidence>
<keyword evidence="4 6" id="KW-1133">Transmembrane helix</keyword>
<dbReference type="Proteomes" id="UP000193926">
    <property type="component" value="Unassembled WGS sequence"/>
</dbReference>
<dbReference type="STRING" id="1123756.MGEO_01160"/>
<dbReference type="EMBL" id="JFKC01000001">
    <property type="protein sequence ID" value="OSQ53200.1"/>
    <property type="molecule type" value="Genomic_DNA"/>
</dbReference>
<proteinExistence type="inferred from homology"/>
<dbReference type="GO" id="GO:0016020">
    <property type="term" value="C:membrane"/>
    <property type="evidence" value="ECO:0007669"/>
    <property type="project" value="UniProtKB-SubCell"/>
</dbReference>
<comment type="caution">
    <text evidence="8">The sequence shown here is derived from an EMBL/GenBank/DDBJ whole genome shotgun (WGS) entry which is preliminary data.</text>
</comment>
<dbReference type="AlphaFoldDB" id="A0A1X4NQJ8"/>
<keyword evidence="5 6" id="KW-0472">Membrane</keyword>
<dbReference type="PANTHER" id="PTHR22911:SF6">
    <property type="entry name" value="SOLUTE CARRIER FAMILY 35 MEMBER G1"/>
    <property type="match status" value="1"/>
</dbReference>
<dbReference type="SUPFAM" id="SSF103481">
    <property type="entry name" value="Multidrug resistance efflux transporter EmrE"/>
    <property type="match status" value="2"/>
</dbReference>
<evidence type="ECO:0000256" key="1">
    <source>
        <dbReference type="ARBA" id="ARBA00004141"/>
    </source>
</evidence>
<feature type="transmembrane region" description="Helical" evidence="6">
    <location>
        <begin position="121"/>
        <end position="139"/>
    </location>
</feature>
<evidence type="ECO:0000256" key="6">
    <source>
        <dbReference type="SAM" id="Phobius"/>
    </source>
</evidence>
<sequence>MSPLRGMALKLSAVFLFVIMASLIKASSDVVPAGEAVFFRSFFALPVILGWLAFRRELSTGLRTRNPMGHLWRGMFGVSAMACGFAALGLLPLPEVTVLGYAAPIMTVIFAALLLGEKIRLVRMSAVAIGLVGVVIVMLPQLGNEELGTAARWGVALVLASATLRALAHVHIRKLVQNETTSAVVFYFAATASCLSLLTAPFGWVMPDAITASQLIGAGFIGGVAQILLTSSYRHAEAAFLAPFDYASILFALVIGYTIFDEIPTIHTLIGSVVIIGAGVLIIWRERQLGVKRGPARSNLTPQG</sequence>
<reference evidence="8 9" key="1">
    <citation type="submission" date="2014-03" db="EMBL/GenBank/DDBJ databases">
        <title>The draft genome sequence of Marivita geojedonensis KCTC 23882.</title>
        <authorList>
            <person name="Lai Q."/>
            <person name="Shao Z."/>
        </authorList>
    </citation>
    <scope>NUCLEOTIDE SEQUENCE [LARGE SCALE GENOMIC DNA]</scope>
    <source>
        <strain evidence="8 9">DPG-138</strain>
    </source>
</reference>
<comment type="subcellular location">
    <subcellularLocation>
        <location evidence="1">Membrane</location>
        <topology evidence="1">Multi-pass membrane protein</topology>
    </subcellularLocation>
</comment>